<organism evidence="1">
    <name type="scientific">marine metagenome</name>
    <dbReference type="NCBI Taxonomy" id="408172"/>
    <lineage>
        <taxon>unclassified sequences</taxon>
        <taxon>metagenomes</taxon>
        <taxon>ecological metagenomes</taxon>
    </lineage>
</organism>
<evidence type="ECO:0008006" key="2">
    <source>
        <dbReference type="Google" id="ProtNLM"/>
    </source>
</evidence>
<dbReference type="AlphaFoldDB" id="A0A382DY03"/>
<proteinExistence type="predicted"/>
<feature type="non-terminal residue" evidence="1">
    <location>
        <position position="86"/>
    </location>
</feature>
<protein>
    <recommendedName>
        <fullName evidence="2">Magnesium transporter MgtE intracellular domain-containing protein</fullName>
    </recommendedName>
</protein>
<gene>
    <name evidence="1" type="ORF">METZ01_LOCUS196132</name>
</gene>
<dbReference type="EMBL" id="UINC01041677">
    <property type="protein sequence ID" value="SVB43278.1"/>
    <property type="molecule type" value="Genomic_DNA"/>
</dbReference>
<accession>A0A382DY03</accession>
<name>A0A382DY03_9ZZZZ</name>
<evidence type="ECO:0000313" key="1">
    <source>
        <dbReference type="EMBL" id="SVB43278.1"/>
    </source>
</evidence>
<sequence length="86" mass="9041">MAKEFTGIGEITAGTPPSAEQIEQIYDIILNAPESEQEDLIKELANEYPDSGGEILSEMIAAHPEDVEEIATATAAALPEAAAEVA</sequence>
<reference evidence="1" key="1">
    <citation type="submission" date="2018-05" db="EMBL/GenBank/DDBJ databases">
        <authorList>
            <person name="Lanie J.A."/>
            <person name="Ng W.-L."/>
            <person name="Kazmierczak K.M."/>
            <person name="Andrzejewski T.M."/>
            <person name="Davidsen T.M."/>
            <person name="Wayne K.J."/>
            <person name="Tettelin H."/>
            <person name="Glass J.I."/>
            <person name="Rusch D."/>
            <person name="Podicherti R."/>
            <person name="Tsui H.-C.T."/>
            <person name="Winkler M.E."/>
        </authorList>
    </citation>
    <scope>NUCLEOTIDE SEQUENCE</scope>
</reference>